<comment type="caution">
    <text evidence="2">The sequence shown here is derived from an EMBL/GenBank/DDBJ whole genome shotgun (WGS) entry which is preliminary data.</text>
</comment>
<dbReference type="Gene3D" id="2.60.120.260">
    <property type="entry name" value="Galactose-binding domain-like"/>
    <property type="match status" value="1"/>
</dbReference>
<dbReference type="InterPro" id="IPR051850">
    <property type="entry name" value="Polysacch_Lyase_4"/>
</dbReference>
<gene>
    <name evidence="2" type="ORF">BUALT_Bualt15G0121100</name>
</gene>
<name>A0AAV6WL57_9LAMI</name>
<evidence type="ECO:0000313" key="2">
    <source>
        <dbReference type="EMBL" id="KAG8369147.1"/>
    </source>
</evidence>
<dbReference type="Proteomes" id="UP000826271">
    <property type="component" value="Unassembled WGS sequence"/>
</dbReference>
<dbReference type="SUPFAM" id="SSF49785">
    <property type="entry name" value="Galactose-binding domain-like"/>
    <property type="match status" value="1"/>
</dbReference>
<keyword evidence="3" id="KW-1185">Reference proteome</keyword>
<dbReference type="InterPro" id="IPR008979">
    <property type="entry name" value="Galactose-bd-like_sf"/>
</dbReference>
<protein>
    <recommendedName>
        <fullName evidence="1">Rhamnogalacturonan lyase domain-containing protein</fullName>
    </recommendedName>
</protein>
<evidence type="ECO:0000259" key="1">
    <source>
        <dbReference type="Pfam" id="PF14683"/>
    </source>
</evidence>
<dbReference type="Pfam" id="PF14683">
    <property type="entry name" value="CBM-like"/>
    <property type="match status" value="1"/>
</dbReference>
<proteinExistence type="predicted"/>
<organism evidence="2 3">
    <name type="scientific">Buddleja alternifolia</name>
    <dbReference type="NCBI Taxonomy" id="168488"/>
    <lineage>
        <taxon>Eukaryota</taxon>
        <taxon>Viridiplantae</taxon>
        <taxon>Streptophyta</taxon>
        <taxon>Embryophyta</taxon>
        <taxon>Tracheophyta</taxon>
        <taxon>Spermatophyta</taxon>
        <taxon>Magnoliopsida</taxon>
        <taxon>eudicotyledons</taxon>
        <taxon>Gunneridae</taxon>
        <taxon>Pentapetalae</taxon>
        <taxon>asterids</taxon>
        <taxon>lamiids</taxon>
        <taxon>Lamiales</taxon>
        <taxon>Scrophulariaceae</taxon>
        <taxon>Buddlejeae</taxon>
        <taxon>Buddleja</taxon>
    </lineage>
</organism>
<evidence type="ECO:0000313" key="3">
    <source>
        <dbReference type="Proteomes" id="UP000826271"/>
    </source>
</evidence>
<feature type="domain" description="Rhamnogalacturonan lyase" evidence="1">
    <location>
        <begin position="14"/>
        <end position="202"/>
    </location>
</feature>
<reference evidence="2" key="1">
    <citation type="submission" date="2019-10" db="EMBL/GenBank/DDBJ databases">
        <authorList>
            <person name="Zhang R."/>
            <person name="Pan Y."/>
            <person name="Wang J."/>
            <person name="Ma R."/>
            <person name="Yu S."/>
        </authorList>
    </citation>
    <scope>NUCLEOTIDE SEQUENCE</scope>
    <source>
        <strain evidence="2">LA-IB0</strain>
        <tissue evidence="2">Leaf</tissue>
    </source>
</reference>
<sequence length="205" mass="23577">MGELVYEPPRDGPTLWEIGIPDRSAREFYIPDPNPKYINKLYVNHPDRFRQYGLWERYSELYPDGDLVYTVGESNYSKDWFFAQVTRKKDGNMYKATTWQIKFKLDDNNQSGTYKLRLAVASAAQVELQVRINNPEQNPAVFTSGLIGKDNAIARHGIHGLYWLFNVELASTLLVIGDNTIYLTQANATTPLQGLMYDYIRLEAP</sequence>
<dbReference type="InterPro" id="IPR029411">
    <property type="entry name" value="RG-lyase_III"/>
</dbReference>
<dbReference type="PANTHER" id="PTHR32018">
    <property type="entry name" value="RHAMNOGALACTURONATE LYASE FAMILY PROTEIN"/>
    <property type="match status" value="1"/>
</dbReference>
<dbReference type="CDD" id="cd10317">
    <property type="entry name" value="RGL4_C"/>
    <property type="match status" value="1"/>
</dbReference>
<dbReference type="EMBL" id="WHWC01000015">
    <property type="protein sequence ID" value="KAG8369147.1"/>
    <property type="molecule type" value="Genomic_DNA"/>
</dbReference>
<dbReference type="PANTHER" id="PTHR32018:SF1">
    <property type="entry name" value="RHAMNOGALACTURONAN ENDOLYASE"/>
    <property type="match status" value="1"/>
</dbReference>
<accession>A0AAV6WL57</accession>
<dbReference type="AlphaFoldDB" id="A0AAV6WL57"/>